<feature type="binding site" evidence="12">
    <location>
        <position position="265"/>
    </location>
    <ligand>
        <name>K(+)</name>
        <dbReference type="ChEBI" id="CHEBI:29103"/>
    </ligand>
</feature>
<comment type="subunit">
    <text evidence="12">Homodimer.</text>
</comment>
<feature type="binding site" evidence="12">
    <location>
        <begin position="39"/>
        <end position="43"/>
    </location>
    <ligand>
        <name>substrate</name>
    </ligand>
</feature>
<dbReference type="GO" id="GO:0004747">
    <property type="term" value="F:ribokinase activity"/>
    <property type="evidence" value="ECO:0007669"/>
    <property type="project" value="UniProtKB-UniRule"/>
</dbReference>
<evidence type="ECO:0000256" key="4">
    <source>
        <dbReference type="ARBA" id="ARBA00022679"/>
    </source>
</evidence>
<dbReference type="GO" id="GO:0005829">
    <property type="term" value="C:cytosol"/>
    <property type="evidence" value="ECO:0007669"/>
    <property type="project" value="TreeGrafter"/>
</dbReference>
<evidence type="ECO:0000313" key="14">
    <source>
        <dbReference type="EMBL" id="GEO29785.1"/>
    </source>
</evidence>
<feature type="binding site" evidence="12">
    <location>
        <position position="140"/>
    </location>
    <ligand>
        <name>substrate</name>
    </ligand>
</feature>
<dbReference type="PRINTS" id="PR00990">
    <property type="entry name" value="RIBOKINASE"/>
</dbReference>
<comment type="cofactor">
    <cofactor evidence="12">
        <name>Mg(2+)</name>
        <dbReference type="ChEBI" id="CHEBI:18420"/>
    </cofactor>
    <text evidence="12">Requires a divalent cation, most likely magnesium in vivo, as an electrophilic catalyst to aid phosphoryl group transfer. It is the chelate of the metal and the nucleotide that is the actual substrate.</text>
</comment>
<comment type="similarity">
    <text evidence="1">Belongs to the carbohydrate kinase pfkB family.</text>
</comment>
<dbReference type="InterPro" id="IPR002173">
    <property type="entry name" value="Carboh/pur_kinase_PfkB_CS"/>
</dbReference>
<evidence type="ECO:0000256" key="3">
    <source>
        <dbReference type="ARBA" id="ARBA00016943"/>
    </source>
</evidence>
<comment type="subcellular location">
    <subcellularLocation>
        <location evidence="12">Cytoplasm</location>
    </subcellularLocation>
</comment>
<keyword evidence="12" id="KW-0963">Cytoplasm</keyword>
<dbReference type="HAMAP" id="MF_01987">
    <property type="entry name" value="Ribokinase"/>
    <property type="match status" value="1"/>
</dbReference>
<feature type="binding site" evidence="12">
    <location>
        <position position="259"/>
    </location>
    <ligand>
        <name>ATP</name>
        <dbReference type="ChEBI" id="CHEBI:30616"/>
    </ligand>
</feature>
<evidence type="ECO:0000256" key="10">
    <source>
        <dbReference type="ARBA" id="ARBA00022958"/>
    </source>
</evidence>
<dbReference type="InterPro" id="IPR011877">
    <property type="entry name" value="Ribokinase"/>
</dbReference>
<feature type="binding site" evidence="12">
    <location>
        <position position="235"/>
    </location>
    <ligand>
        <name>substrate</name>
    </ligand>
</feature>
<feature type="binding site" evidence="12">
    <location>
        <position position="231"/>
    </location>
    <ligand>
        <name>K(+)</name>
        <dbReference type="ChEBI" id="CHEBI:29103"/>
    </ligand>
</feature>
<sequence>MGRVTVLGSLNVDVVTLVERHPSPGETVLGRSGGRLAGGKGGNQAAAAARAGAGHVQMLARVGADEAGATYVARLAALGIDTSAVSTSTTAPTGTALITVDEAGENSIIVVAGANGEPDRALVDEAGRLGPGDVLLCSLEVDLGTVADAARAAHASGARVVLNLAPYAALPHDVIGLADPVVVNESEMRLLADSDLVPESLLVTFGAAGARWGTDGVDGMPVHPSDLRDTVGAGDAFCGALAAALASGAGGQRALEAANAAGAAAVRWVGAQPDAAL</sequence>
<evidence type="ECO:0000256" key="9">
    <source>
        <dbReference type="ARBA" id="ARBA00022842"/>
    </source>
</evidence>
<gene>
    <name evidence="12" type="primary">rbsK</name>
    <name evidence="14" type="ORF">TAE01_15950</name>
</gene>
<keyword evidence="11 12" id="KW-0119">Carbohydrate metabolism</keyword>
<name>A0A512CZZ7_9MICO</name>
<dbReference type="PROSITE" id="PS00584">
    <property type="entry name" value="PFKB_KINASES_2"/>
    <property type="match status" value="1"/>
</dbReference>
<keyword evidence="8 12" id="KW-0067">ATP-binding</keyword>
<accession>A0A512CZZ7</accession>
<proteinExistence type="inferred from homology"/>
<evidence type="ECO:0000256" key="7">
    <source>
        <dbReference type="ARBA" id="ARBA00022777"/>
    </source>
</evidence>
<dbReference type="InterPro" id="IPR011611">
    <property type="entry name" value="PfkB_dom"/>
</dbReference>
<evidence type="ECO:0000256" key="6">
    <source>
        <dbReference type="ARBA" id="ARBA00022741"/>
    </source>
</evidence>
<keyword evidence="6 12" id="KW-0547">Nucleotide-binding</keyword>
<dbReference type="EMBL" id="BJYX01000006">
    <property type="protein sequence ID" value="GEO29785.1"/>
    <property type="molecule type" value="Genomic_DNA"/>
</dbReference>
<keyword evidence="10 12" id="KW-0630">Potassium</keyword>
<evidence type="ECO:0000256" key="11">
    <source>
        <dbReference type="ARBA" id="ARBA00023277"/>
    </source>
</evidence>
<dbReference type="UniPathway" id="UPA00916">
    <property type="reaction ID" value="UER00889"/>
</dbReference>
<evidence type="ECO:0000256" key="2">
    <source>
        <dbReference type="ARBA" id="ARBA00012035"/>
    </source>
</evidence>
<keyword evidence="15" id="KW-1185">Reference proteome</keyword>
<keyword evidence="4 12" id="KW-0808">Transferase</keyword>
<evidence type="ECO:0000256" key="1">
    <source>
        <dbReference type="ARBA" id="ARBA00005380"/>
    </source>
</evidence>
<feature type="binding site" evidence="12">
    <location>
        <position position="268"/>
    </location>
    <ligand>
        <name>K(+)</name>
        <dbReference type="ChEBI" id="CHEBI:29103"/>
    </ligand>
</feature>
<comment type="activity regulation">
    <text evidence="12">Activated by a monovalent cation that binds near, but not in, the active site. The most likely occupant of the site in vivo is potassium. Ion binding induces a conformational change that may alter substrate affinity.</text>
</comment>
<keyword evidence="7 12" id="KW-0418">Kinase</keyword>
<feature type="active site" description="Proton acceptor" evidence="12">
    <location>
        <position position="235"/>
    </location>
</feature>
<comment type="caution">
    <text evidence="12">Lacks conserved residue(s) required for the propagation of feature annotation.</text>
</comment>
<reference evidence="14 15" key="1">
    <citation type="submission" date="2019-07" db="EMBL/GenBank/DDBJ databases">
        <title>Whole genome shotgun sequence of Terrabacter aerolatus NBRC 106305.</title>
        <authorList>
            <person name="Hosoyama A."/>
            <person name="Uohara A."/>
            <person name="Ohji S."/>
            <person name="Ichikawa N."/>
        </authorList>
    </citation>
    <scope>NUCLEOTIDE SEQUENCE [LARGE SCALE GENOMIC DNA]</scope>
    <source>
        <strain evidence="14 15">NBRC 106305</strain>
    </source>
</reference>
<feature type="domain" description="Carbohydrate kinase PfkB" evidence="13">
    <location>
        <begin position="2"/>
        <end position="273"/>
    </location>
</feature>
<comment type="pathway">
    <text evidence="12">Carbohydrate metabolism; D-ribose degradation; D-ribose 5-phosphate from beta-D-ribopyranose: step 2/2.</text>
</comment>
<dbReference type="Pfam" id="PF00294">
    <property type="entry name" value="PfkB"/>
    <property type="match status" value="1"/>
</dbReference>
<dbReference type="SUPFAM" id="SSF53613">
    <property type="entry name" value="Ribokinase-like"/>
    <property type="match status" value="1"/>
</dbReference>
<keyword evidence="9 12" id="KW-0460">Magnesium</keyword>
<dbReference type="InterPro" id="IPR029056">
    <property type="entry name" value="Ribokinase-like"/>
</dbReference>
<evidence type="ECO:0000256" key="12">
    <source>
        <dbReference type="HAMAP-Rule" id="MF_01987"/>
    </source>
</evidence>
<feature type="binding site" evidence="12">
    <location>
        <begin position="11"/>
        <end position="13"/>
    </location>
    <ligand>
        <name>substrate</name>
    </ligand>
</feature>
<dbReference type="InterPro" id="IPR002139">
    <property type="entry name" value="Ribo/fructo_kinase"/>
</dbReference>
<comment type="caution">
    <text evidence="14">The sequence shown here is derived from an EMBL/GenBank/DDBJ whole genome shotgun (WGS) entry which is preliminary data.</text>
</comment>
<evidence type="ECO:0000256" key="8">
    <source>
        <dbReference type="ARBA" id="ARBA00022840"/>
    </source>
</evidence>
<comment type="function">
    <text evidence="12">Catalyzes the phosphorylation of ribose at O-5 in a reaction requiring ATP and magnesium. The resulting D-ribose-5-phosphate can then be used either for sythesis of nucleotides, histidine, and tryptophan, or as a component of the pentose phosphate pathway.</text>
</comment>
<protein>
    <recommendedName>
        <fullName evidence="3 12">Ribokinase</fullName>
        <shortName evidence="12">RK</shortName>
        <ecNumber evidence="2 12">2.7.1.15</ecNumber>
    </recommendedName>
</protein>
<evidence type="ECO:0000313" key="15">
    <source>
        <dbReference type="Proteomes" id="UP000321534"/>
    </source>
</evidence>
<evidence type="ECO:0000259" key="13">
    <source>
        <dbReference type="Pfam" id="PF00294"/>
    </source>
</evidence>
<dbReference type="GO" id="GO:0019303">
    <property type="term" value="P:D-ribose catabolic process"/>
    <property type="evidence" value="ECO:0007669"/>
    <property type="project" value="UniProtKB-UniRule"/>
</dbReference>
<dbReference type="Gene3D" id="3.40.1190.20">
    <property type="match status" value="1"/>
</dbReference>
<dbReference type="RefSeq" id="WP_147065152.1">
    <property type="nucleotide sequence ID" value="NZ_BAAARO010000013.1"/>
</dbReference>
<feature type="binding site" evidence="12">
    <location>
        <position position="184"/>
    </location>
    <ligand>
        <name>ATP</name>
        <dbReference type="ChEBI" id="CHEBI:30616"/>
    </ligand>
</feature>
<feature type="binding site" evidence="12">
    <location>
        <position position="270"/>
    </location>
    <ligand>
        <name>K(+)</name>
        <dbReference type="ChEBI" id="CHEBI:29103"/>
    </ligand>
</feature>
<dbReference type="OrthoDB" id="9775849at2"/>
<keyword evidence="5 12" id="KW-0479">Metal-binding</keyword>
<dbReference type="GO" id="GO:0005524">
    <property type="term" value="F:ATP binding"/>
    <property type="evidence" value="ECO:0007669"/>
    <property type="project" value="UniProtKB-UniRule"/>
</dbReference>
<evidence type="ECO:0000256" key="5">
    <source>
        <dbReference type="ARBA" id="ARBA00022723"/>
    </source>
</evidence>
<dbReference type="GO" id="GO:0046872">
    <property type="term" value="F:metal ion binding"/>
    <property type="evidence" value="ECO:0007669"/>
    <property type="project" value="UniProtKB-KW"/>
</dbReference>
<feature type="binding site" evidence="12">
    <location>
        <position position="229"/>
    </location>
    <ligand>
        <name>K(+)</name>
        <dbReference type="ChEBI" id="CHEBI:29103"/>
    </ligand>
</feature>
<feature type="binding site" evidence="12">
    <location>
        <begin position="234"/>
        <end position="235"/>
    </location>
    <ligand>
        <name>ATP</name>
        <dbReference type="ChEBI" id="CHEBI:30616"/>
    </ligand>
</feature>
<feature type="binding site" evidence="12">
    <location>
        <begin position="204"/>
        <end position="209"/>
    </location>
    <ligand>
        <name>ATP</name>
        <dbReference type="ChEBI" id="CHEBI:30616"/>
    </ligand>
</feature>
<dbReference type="AlphaFoldDB" id="A0A512CZZ7"/>
<dbReference type="EC" id="2.7.1.15" evidence="2 12"/>
<comment type="catalytic activity">
    <reaction evidence="12">
        <text>D-ribose + ATP = D-ribose 5-phosphate + ADP + H(+)</text>
        <dbReference type="Rhea" id="RHEA:13697"/>
        <dbReference type="ChEBI" id="CHEBI:15378"/>
        <dbReference type="ChEBI" id="CHEBI:30616"/>
        <dbReference type="ChEBI" id="CHEBI:47013"/>
        <dbReference type="ChEBI" id="CHEBI:78346"/>
        <dbReference type="ChEBI" id="CHEBI:456216"/>
        <dbReference type="EC" id="2.7.1.15"/>
    </reaction>
</comment>
<comment type="similarity">
    <text evidence="12">Belongs to the carbohydrate kinase PfkB family. Ribokinase subfamily.</text>
</comment>
<dbReference type="PANTHER" id="PTHR10584">
    <property type="entry name" value="SUGAR KINASE"/>
    <property type="match status" value="1"/>
</dbReference>
<dbReference type="PANTHER" id="PTHR10584:SF166">
    <property type="entry name" value="RIBOKINASE"/>
    <property type="match status" value="1"/>
</dbReference>
<organism evidence="14 15">
    <name type="scientific">Terrabacter aerolatus</name>
    <dbReference type="NCBI Taxonomy" id="422442"/>
    <lineage>
        <taxon>Bacteria</taxon>
        <taxon>Bacillati</taxon>
        <taxon>Actinomycetota</taxon>
        <taxon>Actinomycetes</taxon>
        <taxon>Micrococcales</taxon>
        <taxon>Intrasporangiaceae</taxon>
        <taxon>Terrabacter</taxon>
    </lineage>
</organism>
<dbReference type="Proteomes" id="UP000321534">
    <property type="component" value="Unassembled WGS sequence"/>
</dbReference>